<keyword evidence="3" id="KW-1185">Reference proteome</keyword>
<dbReference type="Pfam" id="PF01890">
    <property type="entry name" value="CbiG_C"/>
    <property type="match status" value="1"/>
</dbReference>
<organism evidence="2 3">
    <name type="scientific">Acidiphilium rubrum</name>
    <dbReference type="NCBI Taxonomy" id="526"/>
    <lineage>
        <taxon>Bacteria</taxon>
        <taxon>Pseudomonadati</taxon>
        <taxon>Pseudomonadota</taxon>
        <taxon>Alphaproteobacteria</taxon>
        <taxon>Acetobacterales</taxon>
        <taxon>Acidocellaceae</taxon>
        <taxon>Acidiphilium</taxon>
    </lineage>
</organism>
<evidence type="ECO:0000259" key="1">
    <source>
        <dbReference type="Pfam" id="PF01890"/>
    </source>
</evidence>
<evidence type="ECO:0000313" key="2">
    <source>
        <dbReference type="EMBL" id="SIQ31155.1"/>
    </source>
</evidence>
<dbReference type="Gene3D" id="3.30.420.180">
    <property type="entry name" value="CobE/GbiG C-terminal domain"/>
    <property type="match status" value="1"/>
</dbReference>
<dbReference type="Proteomes" id="UP000186308">
    <property type="component" value="Unassembled WGS sequence"/>
</dbReference>
<sequence>MIVAGIGCRAGCDAAGIVALVARAAGLAGCRVDVLAAPRFKMDEAGVAAAARLLDVAMVWVEPDALDLAQARCVTRSARVAAAVGVASVAEGCALAVAGAQGRLVLARIAGDGATCALARGEAS</sequence>
<proteinExistence type="predicted"/>
<dbReference type="AlphaFoldDB" id="A0A8G2CIM8"/>
<dbReference type="SUPFAM" id="SSF159664">
    <property type="entry name" value="CobE/GbiG C-terminal domain-like"/>
    <property type="match status" value="1"/>
</dbReference>
<dbReference type="GO" id="GO:0016787">
    <property type="term" value="F:hydrolase activity"/>
    <property type="evidence" value="ECO:0007669"/>
    <property type="project" value="UniProtKB-KW"/>
</dbReference>
<protein>
    <submittedName>
        <fullName evidence="2">Cobalt-precorrin 5A hydrolase</fullName>
    </submittedName>
</protein>
<dbReference type="EMBL" id="FTNE01000003">
    <property type="protein sequence ID" value="SIQ31155.1"/>
    <property type="molecule type" value="Genomic_DNA"/>
</dbReference>
<feature type="domain" description="CobE/GbiG C-terminal" evidence="1">
    <location>
        <begin position="2"/>
        <end position="119"/>
    </location>
</feature>
<evidence type="ECO:0000313" key="3">
    <source>
        <dbReference type="Proteomes" id="UP000186308"/>
    </source>
</evidence>
<dbReference type="InterPro" id="IPR036518">
    <property type="entry name" value="CobE/GbiG_C_sf"/>
</dbReference>
<dbReference type="GO" id="GO:0009236">
    <property type="term" value="P:cobalamin biosynthetic process"/>
    <property type="evidence" value="ECO:0007669"/>
    <property type="project" value="InterPro"/>
</dbReference>
<dbReference type="PANTHER" id="PTHR37477:SF1">
    <property type="entry name" value="COBALT-PRECORRIN-5A HYDROLASE"/>
    <property type="match status" value="1"/>
</dbReference>
<dbReference type="OrthoDB" id="7224020at2"/>
<dbReference type="PANTHER" id="PTHR37477">
    <property type="entry name" value="COBALT-PRECORRIN-5A HYDROLASE"/>
    <property type="match status" value="1"/>
</dbReference>
<reference evidence="2 3" key="1">
    <citation type="submission" date="2017-01" db="EMBL/GenBank/DDBJ databases">
        <authorList>
            <person name="Varghese N."/>
            <person name="Submissions S."/>
        </authorList>
    </citation>
    <scope>NUCLEOTIDE SEQUENCE [LARGE SCALE GENOMIC DNA]</scope>
    <source>
        <strain evidence="2 3">ATCC 35905</strain>
    </source>
</reference>
<dbReference type="InterPro" id="IPR002750">
    <property type="entry name" value="CobE/GbiG_C"/>
</dbReference>
<comment type="caution">
    <text evidence="2">The sequence shown here is derived from an EMBL/GenBank/DDBJ whole genome shotgun (WGS) entry which is preliminary data.</text>
</comment>
<name>A0A8G2CIM8_ACIRU</name>
<keyword evidence="2" id="KW-0378">Hydrolase</keyword>
<gene>
    <name evidence="2" type="ORF">SAMN05421828_103159</name>
</gene>
<dbReference type="InterPro" id="IPR052553">
    <property type="entry name" value="CbiG_hydrolase"/>
</dbReference>
<accession>A0A8G2CIM8</accession>